<dbReference type="PANTHER" id="PTHR23511">
    <property type="entry name" value="SYNAPTIC VESICLE GLYCOPROTEIN 2"/>
    <property type="match status" value="1"/>
</dbReference>
<dbReference type="InParanoid" id="A0A5J5F200"/>
<proteinExistence type="inferred from homology"/>
<evidence type="ECO:0000259" key="8">
    <source>
        <dbReference type="PROSITE" id="PS50850"/>
    </source>
</evidence>
<dbReference type="PROSITE" id="PS50850">
    <property type="entry name" value="MFS"/>
    <property type="match status" value="1"/>
</dbReference>
<dbReference type="GO" id="GO:0016020">
    <property type="term" value="C:membrane"/>
    <property type="evidence" value="ECO:0007669"/>
    <property type="project" value="UniProtKB-SubCell"/>
</dbReference>
<reference evidence="9 10" key="1">
    <citation type="submission" date="2019-09" db="EMBL/GenBank/DDBJ databases">
        <title>Draft genome of the ectomycorrhizal ascomycete Sphaerosporella brunnea.</title>
        <authorList>
            <consortium name="DOE Joint Genome Institute"/>
            <person name="Benucci G.M."/>
            <person name="Marozzi G."/>
            <person name="Antonielli L."/>
            <person name="Sanchez S."/>
            <person name="Marco P."/>
            <person name="Wang X."/>
            <person name="Falini L.B."/>
            <person name="Barry K."/>
            <person name="Haridas S."/>
            <person name="Lipzen A."/>
            <person name="Labutti K."/>
            <person name="Grigoriev I.V."/>
            <person name="Murat C."/>
            <person name="Martin F."/>
            <person name="Albertini E."/>
            <person name="Donnini D."/>
            <person name="Bonito G."/>
        </authorList>
    </citation>
    <scope>NUCLEOTIDE SEQUENCE [LARGE SCALE GENOMIC DNA]</scope>
    <source>
        <strain evidence="9 10">Sb_GMNB300</strain>
    </source>
</reference>
<feature type="transmembrane region" description="Helical" evidence="7">
    <location>
        <begin position="477"/>
        <end position="496"/>
    </location>
</feature>
<dbReference type="AlphaFoldDB" id="A0A5J5F200"/>
<evidence type="ECO:0000256" key="2">
    <source>
        <dbReference type="ARBA" id="ARBA00008335"/>
    </source>
</evidence>
<keyword evidence="3" id="KW-0813">Transport</keyword>
<gene>
    <name evidence="9" type="ORF">FN846DRAFT_1008347</name>
</gene>
<dbReference type="PANTHER" id="PTHR23511:SF12">
    <property type="entry name" value="TRANSPORTER, PUTATIVE (AFU_ORTHOLOGUE AFUA_7G01740)-RELATED"/>
    <property type="match status" value="1"/>
</dbReference>
<evidence type="ECO:0000313" key="10">
    <source>
        <dbReference type="Proteomes" id="UP000326924"/>
    </source>
</evidence>
<protein>
    <submittedName>
        <fullName evidence="9">MFS general substrate transporter</fullName>
    </submittedName>
</protein>
<keyword evidence="5 7" id="KW-1133">Transmembrane helix</keyword>
<dbReference type="EMBL" id="VXIS01000055">
    <property type="protein sequence ID" value="KAA8909649.1"/>
    <property type="molecule type" value="Genomic_DNA"/>
</dbReference>
<comment type="subcellular location">
    <subcellularLocation>
        <location evidence="1">Membrane</location>
        <topology evidence="1">Multi-pass membrane protein</topology>
    </subcellularLocation>
</comment>
<organism evidence="9 10">
    <name type="scientific">Sphaerosporella brunnea</name>
    <dbReference type="NCBI Taxonomy" id="1250544"/>
    <lineage>
        <taxon>Eukaryota</taxon>
        <taxon>Fungi</taxon>
        <taxon>Dikarya</taxon>
        <taxon>Ascomycota</taxon>
        <taxon>Pezizomycotina</taxon>
        <taxon>Pezizomycetes</taxon>
        <taxon>Pezizales</taxon>
        <taxon>Pyronemataceae</taxon>
        <taxon>Sphaerosporella</taxon>
    </lineage>
</organism>
<dbReference type="SUPFAM" id="SSF103473">
    <property type="entry name" value="MFS general substrate transporter"/>
    <property type="match status" value="1"/>
</dbReference>
<feature type="domain" description="Major facilitator superfamily (MFS) profile" evidence="8">
    <location>
        <begin position="59"/>
        <end position="501"/>
    </location>
</feature>
<feature type="transmembrane region" description="Helical" evidence="7">
    <location>
        <begin position="185"/>
        <end position="204"/>
    </location>
</feature>
<dbReference type="CDD" id="cd17316">
    <property type="entry name" value="MFS_SV2_like"/>
    <property type="match status" value="1"/>
</dbReference>
<name>A0A5J5F200_9PEZI</name>
<evidence type="ECO:0000313" key="9">
    <source>
        <dbReference type="EMBL" id="KAA8909649.1"/>
    </source>
</evidence>
<feature type="transmembrane region" description="Helical" evidence="7">
    <location>
        <begin position="415"/>
        <end position="437"/>
    </location>
</feature>
<evidence type="ECO:0000256" key="1">
    <source>
        <dbReference type="ARBA" id="ARBA00004141"/>
    </source>
</evidence>
<dbReference type="Gene3D" id="1.20.1250.20">
    <property type="entry name" value="MFS general substrate transporter like domains"/>
    <property type="match status" value="1"/>
</dbReference>
<keyword evidence="4 7" id="KW-0812">Transmembrane</keyword>
<dbReference type="InterPro" id="IPR020846">
    <property type="entry name" value="MFS_dom"/>
</dbReference>
<dbReference type="InterPro" id="IPR005828">
    <property type="entry name" value="MFS_sugar_transport-like"/>
</dbReference>
<evidence type="ECO:0000256" key="7">
    <source>
        <dbReference type="SAM" id="Phobius"/>
    </source>
</evidence>
<dbReference type="Pfam" id="PF00083">
    <property type="entry name" value="Sugar_tr"/>
    <property type="match status" value="1"/>
</dbReference>
<feature type="transmembrane region" description="Helical" evidence="7">
    <location>
        <begin position="360"/>
        <end position="379"/>
    </location>
</feature>
<feature type="transmembrane region" description="Helical" evidence="7">
    <location>
        <begin position="95"/>
        <end position="115"/>
    </location>
</feature>
<feature type="transmembrane region" description="Helical" evidence="7">
    <location>
        <begin position="122"/>
        <end position="145"/>
    </location>
</feature>
<dbReference type="Proteomes" id="UP000326924">
    <property type="component" value="Unassembled WGS sequence"/>
</dbReference>
<keyword evidence="10" id="KW-1185">Reference proteome</keyword>
<evidence type="ECO:0000256" key="5">
    <source>
        <dbReference type="ARBA" id="ARBA00022989"/>
    </source>
</evidence>
<accession>A0A5J5F200</accession>
<comment type="caution">
    <text evidence="9">The sequence shown here is derived from an EMBL/GenBank/DDBJ whole genome shotgun (WGS) entry which is preliminary data.</text>
</comment>
<feature type="transmembrane region" description="Helical" evidence="7">
    <location>
        <begin position="224"/>
        <end position="246"/>
    </location>
</feature>
<evidence type="ECO:0000256" key="3">
    <source>
        <dbReference type="ARBA" id="ARBA00022448"/>
    </source>
</evidence>
<keyword evidence="6 7" id="KW-0472">Membrane</keyword>
<dbReference type="GO" id="GO:0022857">
    <property type="term" value="F:transmembrane transporter activity"/>
    <property type="evidence" value="ECO:0007669"/>
    <property type="project" value="InterPro"/>
</dbReference>
<evidence type="ECO:0000256" key="4">
    <source>
        <dbReference type="ARBA" id="ARBA00022692"/>
    </source>
</evidence>
<evidence type="ECO:0000256" key="6">
    <source>
        <dbReference type="ARBA" id="ARBA00023136"/>
    </source>
</evidence>
<dbReference type="FunFam" id="1.20.1250.20:FF:000171">
    <property type="entry name" value="MFS general substrate transporter"/>
    <property type="match status" value="1"/>
</dbReference>
<sequence>MSTPKEVGAVTSSSTTVPLRPWRRGVLPDAALDQTYVRKAHTLNAAIQEIGMGSYQWSLFFVAGFGWCSDSLWQQVPGIILPVIIAELHPPRLEYLALAQNLGLAAGSLIWGLGADIVGRRWVFNFTLLLAGLFGTAAGASPSFAAMSVFVALWSVGVGGNIPVDTAVFLEFLPGSHQWLLAGMNLWWCLGQIIASGIAWPLLVHFSCKQGELCEKRGNMGWRYYLYAMGGLTLLLFLLRFLAFTLHESPKFLMGRGNDLGAAAVVQKVAHHNGVDSSFSVEDLKALDLPQNSAPAASQPTSNGAHIRPLFATAELTRSTLVIMLMWFLTGLGFPLYNAFLPYFLTRIGDAMNTSMSETFRNYLIILVMNIPGVALGTAAIEIPGVGRKGAMSFGAVLTGTFLLAGTTARTSSALLGWNCAYAVAGTMMAAVMYAYTPEVFPTKHRGTGNGLAMTANRIGGILAPVIAMYADLNTPVPVYIAGSMFIVAGGVMWLLPYESHRKTSL</sequence>
<feature type="transmembrane region" description="Helical" evidence="7">
    <location>
        <begin position="321"/>
        <end position="340"/>
    </location>
</feature>
<dbReference type="InterPro" id="IPR036259">
    <property type="entry name" value="MFS_trans_sf"/>
</dbReference>
<comment type="similarity">
    <text evidence="2">Belongs to the major facilitator superfamily.</text>
</comment>
<dbReference type="OrthoDB" id="4139357at2759"/>
<feature type="transmembrane region" description="Helical" evidence="7">
    <location>
        <begin position="391"/>
        <end position="409"/>
    </location>
</feature>